<organism evidence="1">
    <name type="scientific">Phaffia rhodozyma</name>
    <name type="common">Yeast</name>
    <name type="synonym">Xanthophyllomyces dendrorhous</name>
    <dbReference type="NCBI Taxonomy" id="264483"/>
    <lineage>
        <taxon>Eukaryota</taxon>
        <taxon>Fungi</taxon>
        <taxon>Dikarya</taxon>
        <taxon>Basidiomycota</taxon>
        <taxon>Agaricomycotina</taxon>
        <taxon>Tremellomycetes</taxon>
        <taxon>Cystofilobasidiales</taxon>
        <taxon>Mrakiaceae</taxon>
        <taxon>Phaffia</taxon>
    </lineage>
</organism>
<reference evidence="1" key="1">
    <citation type="submission" date="2014-08" db="EMBL/GenBank/DDBJ databases">
        <authorList>
            <person name="Sharma Rahul"/>
            <person name="Thines Marco"/>
        </authorList>
    </citation>
    <scope>NUCLEOTIDE SEQUENCE</scope>
</reference>
<protein>
    <submittedName>
        <fullName evidence="1">Predicted hydrolase (HAD superfamily)</fullName>
    </submittedName>
</protein>
<keyword evidence="1" id="KW-0378">Hydrolase</keyword>
<name>A0A0F7SRZ9_PHARH</name>
<dbReference type="AlphaFoldDB" id="A0A0F7SRZ9"/>
<dbReference type="InterPro" id="IPR027706">
    <property type="entry name" value="PGP_Pase"/>
</dbReference>
<sequence>MNSFSLRYRTGFCSQKCIELMVQVPVIARLFGLLGRPKSFLPHLKVEDIRQINFQSLRDLGYKGVVFDKDNCLTKPYVDTVEPHLKDSLASSIRAFGLGNVLMVSNSSGTRNDPGHLGAEALYRATQAPVLLHGWKKPGCYNEVWTYFYRRQELLSQNVFPEPDVSSTAVTAPTTLVIPPSSETPGSPGLGLVVIGDRLLTDTLLTSLIRPPPITASAYTTAVPNTRASLPVNLSILTTQLHTPKDVRLLRVLERLIERIIRRIYIRSVPAVDVTDEQWRLAGVLTDGKGSLAPQVFSTRQQMMKKSKIQMIGKIAGSIGSVTRQIWRGGVSGWMIIRQEGLAGLATRAQSSLMGMIDRSREKFTTGVRNRLDSVKCGVSEWLRTSLVGRLGASVVSMVSSTKALVSSLSSRVGPGRKPSKSRID</sequence>
<dbReference type="EMBL" id="LN483142">
    <property type="protein sequence ID" value="CED83270.1"/>
    <property type="molecule type" value="Genomic_DNA"/>
</dbReference>
<proteinExistence type="predicted"/>
<dbReference type="Pfam" id="PF09419">
    <property type="entry name" value="PGP_phosphatase"/>
    <property type="match status" value="1"/>
</dbReference>
<evidence type="ECO:0000313" key="1">
    <source>
        <dbReference type="EMBL" id="CED83270.1"/>
    </source>
</evidence>
<dbReference type="GO" id="GO:0008962">
    <property type="term" value="F:phosphatidylglycerophosphatase activity"/>
    <property type="evidence" value="ECO:0007669"/>
    <property type="project" value="InterPro"/>
</dbReference>
<accession>A0A0F7SRZ9</accession>